<organism evidence="1 2">
    <name type="scientific">Corynebacterium suicordis DSM 45110</name>
    <dbReference type="NCBI Taxonomy" id="1121369"/>
    <lineage>
        <taxon>Bacteria</taxon>
        <taxon>Bacillati</taxon>
        <taxon>Actinomycetota</taxon>
        <taxon>Actinomycetes</taxon>
        <taxon>Mycobacteriales</taxon>
        <taxon>Corynebacteriaceae</taxon>
        <taxon>Corynebacterium</taxon>
    </lineage>
</organism>
<accession>A0ABR9ZNA4</accession>
<name>A0ABR9ZNA4_9CORY</name>
<gene>
    <name evidence="1" type="ORF">IRY30_09805</name>
</gene>
<dbReference type="EMBL" id="JADKMY010000004">
    <property type="protein sequence ID" value="MBF4554363.1"/>
    <property type="molecule type" value="Genomic_DNA"/>
</dbReference>
<dbReference type="RefSeq" id="WP_194557272.1">
    <property type="nucleotide sequence ID" value="NZ_JADKMY010000004.1"/>
</dbReference>
<keyword evidence="2" id="KW-1185">Reference proteome</keyword>
<reference evidence="1 2" key="1">
    <citation type="submission" date="2020-10" db="EMBL/GenBank/DDBJ databases">
        <title>Novel species in genus Corynebacterium.</title>
        <authorList>
            <person name="Zhang G."/>
        </authorList>
    </citation>
    <scope>NUCLEOTIDE SEQUENCE [LARGE SCALE GENOMIC DNA]</scope>
    <source>
        <strain evidence="1 2">DSM 45110</strain>
    </source>
</reference>
<evidence type="ECO:0000313" key="1">
    <source>
        <dbReference type="EMBL" id="MBF4554363.1"/>
    </source>
</evidence>
<dbReference type="Proteomes" id="UP000635902">
    <property type="component" value="Unassembled WGS sequence"/>
</dbReference>
<proteinExistence type="predicted"/>
<evidence type="ECO:0008006" key="3">
    <source>
        <dbReference type="Google" id="ProtNLM"/>
    </source>
</evidence>
<evidence type="ECO:0000313" key="2">
    <source>
        <dbReference type="Proteomes" id="UP000635902"/>
    </source>
</evidence>
<comment type="caution">
    <text evidence="1">The sequence shown here is derived from an EMBL/GenBank/DDBJ whole genome shotgun (WGS) entry which is preliminary data.</text>
</comment>
<sequence length="107" mass="12606">MNYSRDRIISRIVESYERYVLTHEDQGRGPATRAGQWMVQYKDPFPTLPIPVSERRKRHLRKQASLERHPGTAEAYLTDSEIEQRQHDLTLIRVLPAEQDRDTNCES</sequence>
<protein>
    <recommendedName>
        <fullName evidence="3">Integrase</fullName>
    </recommendedName>
</protein>